<keyword evidence="4" id="KW-1185">Reference proteome</keyword>
<dbReference type="PANTHER" id="PTHR24401">
    <property type="entry name" value="SI:CH211-243P7.3-RELATED"/>
    <property type="match status" value="1"/>
</dbReference>
<feature type="region of interest" description="Disordered" evidence="1">
    <location>
        <begin position="2334"/>
        <end position="2365"/>
    </location>
</feature>
<feature type="compositionally biased region" description="Gly residues" evidence="1">
    <location>
        <begin position="1381"/>
        <end position="1411"/>
    </location>
</feature>
<feature type="compositionally biased region" description="Basic and acidic residues" evidence="1">
    <location>
        <begin position="3842"/>
        <end position="3854"/>
    </location>
</feature>
<feature type="region of interest" description="Disordered" evidence="1">
    <location>
        <begin position="3292"/>
        <end position="3316"/>
    </location>
</feature>
<proteinExistence type="predicted"/>
<feature type="compositionally biased region" description="Pro residues" evidence="1">
    <location>
        <begin position="1101"/>
        <end position="1128"/>
    </location>
</feature>
<feature type="compositionally biased region" description="Low complexity" evidence="1">
    <location>
        <begin position="3298"/>
        <end position="3315"/>
    </location>
</feature>
<feature type="region of interest" description="Disordered" evidence="1">
    <location>
        <begin position="4529"/>
        <end position="4552"/>
    </location>
</feature>
<feature type="region of interest" description="Disordered" evidence="1">
    <location>
        <begin position="2055"/>
        <end position="2078"/>
    </location>
</feature>
<feature type="compositionally biased region" description="Basic and acidic residues" evidence="1">
    <location>
        <begin position="2605"/>
        <end position="2617"/>
    </location>
</feature>
<evidence type="ECO:0000313" key="4">
    <source>
        <dbReference type="Proteomes" id="UP001591681"/>
    </source>
</evidence>
<evidence type="ECO:0000256" key="1">
    <source>
        <dbReference type="SAM" id="MobiDB-lite"/>
    </source>
</evidence>
<feature type="region of interest" description="Disordered" evidence="1">
    <location>
        <begin position="4808"/>
        <end position="4839"/>
    </location>
</feature>
<comment type="caution">
    <text evidence="3">The sequence shown here is derived from an EMBL/GenBank/DDBJ whole genome shotgun (WGS) entry which is preliminary data.</text>
</comment>
<dbReference type="InterPro" id="IPR013087">
    <property type="entry name" value="Znf_C2H2_type"/>
</dbReference>
<accession>A0ABD1J2D8</accession>
<feature type="compositionally biased region" description="Low complexity" evidence="1">
    <location>
        <begin position="2061"/>
        <end position="2078"/>
    </location>
</feature>
<feature type="compositionally biased region" description="Low complexity" evidence="1">
    <location>
        <begin position="161"/>
        <end position="176"/>
    </location>
</feature>
<evidence type="ECO:0000259" key="2">
    <source>
        <dbReference type="PROSITE" id="PS00028"/>
    </source>
</evidence>
<feature type="compositionally biased region" description="Low complexity" evidence="1">
    <location>
        <begin position="4535"/>
        <end position="4552"/>
    </location>
</feature>
<feature type="compositionally biased region" description="Low complexity" evidence="1">
    <location>
        <begin position="841"/>
        <end position="851"/>
    </location>
</feature>
<feature type="compositionally biased region" description="Low complexity" evidence="1">
    <location>
        <begin position="2755"/>
        <end position="2770"/>
    </location>
</feature>
<dbReference type="PROSITE" id="PS00028">
    <property type="entry name" value="ZINC_FINGER_C2H2_1"/>
    <property type="match status" value="4"/>
</dbReference>
<organism evidence="3 4">
    <name type="scientific">Coilia grayii</name>
    <name type="common">Gray's grenadier anchovy</name>
    <dbReference type="NCBI Taxonomy" id="363190"/>
    <lineage>
        <taxon>Eukaryota</taxon>
        <taxon>Metazoa</taxon>
        <taxon>Chordata</taxon>
        <taxon>Craniata</taxon>
        <taxon>Vertebrata</taxon>
        <taxon>Euteleostomi</taxon>
        <taxon>Actinopterygii</taxon>
        <taxon>Neopterygii</taxon>
        <taxon>Teleostei</taxon>
        <taxon>Clupei</taxon>
        <taxon>Clupeiformes</taxon>
        <taxon>Clupeoidei</taxon>
        <taxon>Engraulidae</taxon>
        <taxon>Coilinae</taxon>
        <taxon>Coilia</taxon>
    </lineage>
</organism>
<feature type="compositionally biased region" description="Gly residues" evidence="1">
    <location>
        <begin position="24"/>
        <end position="54"/>
    </location>
</feature>
<dbReference type="EMBL" id="JBHFQA010000021">
    <property type="protein sequence ID" value="KAL2080445.1"/>
    <property type="molecule type" value="Genomic_DNA"/>
</dbReference>
<feature type="domain" description="C2H2-type" evidence="2">
    <location>
        <begin position="2691"/>
        <end position="2712"/>
    </location>
</feature>
<sequence length="4978" mass="552532">MEAGGGQVYTEARRDSTDTERGGTEAGGGGRGGTEAGAGGIDTGRGGTEAGAGGTEAGAAASVAVTGQEVQCYKCNQLVEGEHFSEHLSDHHTDETCDTCGAMVEGTIGLLNHIQKVHYAALVVPSPKKPLRPQKSTTLLPLKTTPLRPACSSATPRHSVPHSATPHHSVPHTPHSTSQLQCYSATNWRNFLPDQFRRVIQEADQVWIAKCLYEPSGQLRQKLSACWFHPPLEPKPSPPEPGWYHRQRLFIWAPMRMWGISLKCPQCSSKMNSSGIYRKVREVIDVDSRYYLVGGDYPRCSRCSQPVCPWSQDILSQIDVSNRSMFPAVLTTQLALDRKCMTFLKPRTCGNSSSYVQSAIEEAHSEEWARQSIRYLADCERHKKTASFAPSAAVHPPPLPFRPLPLAQWFETVHSNDILSHVDEMKGVITSTYGGILKMDSTKKITKKLAGGIGDSAAWMSNIGNEFGQVLNSVLTTGEGAGLEELCQGIVTRYKNAGQAEPDVIYVDRDCCSQSGVSPVSRLFRPWKSAVRLDSFHFMRRFNCGLTTEHHPLYGTFCAKLSSCVFEWDQEDVQHLKEAKRVEWKHSHSGRTPTEAQLLATISPGELKRHCRRRTRGVEEMHRMIAGLLESVWDLADTTGLRLVNHESMRHVWEVQQKHLDCLQDPPGVALYTKVGTLQKGGKDLDILRCARGSSSLESFHRHQCAFIPGWRCNAVHMQMYMLEGVSRWNMGRAKEAVDVEGSSNLRIFDVRLMSLLNSLSQRVLGYALVPEFTPPGKPTGERIAAEYLLAQTNRGDLLAPSQVSEVPLQVLDEEDEPDHTINIHDIICPSAEIGAGGDPGAVEGDAEAAGGDPGATSQCDSRGVVGWRAVDDLAAYLVGLNRKITALSAKEEAEILRKRHECLEDRGGHPGSRVALLLDNKRQRGLAHNPDHVFSHRLFMTHGQAAQDPEVHRVTECVCLRLAKEFDQARNRPKDTKGKTLPIPQSIVSVYSHIRQLLQDSRVVLAQTTLALVPVNNTTVSSWYVLLRRDKRTDRDMLLQGTVLPKQLYLAKEPLPSSNTLPAAPVRHAHEEMTFEEPKNREGEAFPRQRTLAANKPAVASPPSPPPQFPPQFGPSQPPPFQHAPPFPHALPFPYAPPFPYMPFIHAPPLQHAHQLQQPPPFPGPPPLQYAPPLQHAPPFPDAPKCLPSQPRQRTWRLNNAAKEDEELVSRGEPPRKRLSKETYHYTCKGCGKEKNKRTGHTQLKGHWFCPASGLTLDDWRKSMTKTGKPDSYWRDLCFKYANGQFHFSTGKRPGAKKWKKALERIDSCPLHTSHTKDLFGRSLQCSCGFHKISEVGGVETEAGRVPVSTEAKRGGMEAGGGQVYTEARRDSTDTERGGTEAGGGGRGGTEAGAGGIDTGRGGTEAGAGGTEAGAAASVAVTGQEVQCYKCNQLVEGEHFSEHLSDHHTDETCDTCGAMVEGTIGLLNHIQKVHYAALVVPSPKKPLRPQKSTTLLPLKTTPLRPACSSATPRHSVPHSATPHHSVPHTPHSTSQLQCYSATNWRNFLPDQFRRVIQEADQVWIAKCLYEPSGQLRQKLSACWFHPPLEPKPSPPEPGWYHRQRLFIWAPMRMWGISLKCPQCSSKMNSSGIYRKVREVIDVDSRYYLVGGDYPRCSRCSQPVCPWSQDILSQIDVSNRSMFPAVLTTQLALDRKCMTFLKPRTCGNSSSYVQSAIEEAHSEEWARQSIRYLADCVSPVSRLFRPWKSAVRLDSFHFMRRFNCGLTTEHHPLYGTFCAKLSSCVFEWDQEDVQHLKEAKRVEWKHSHSGRTPTEAQLLATISPGELKRHCRRRTRGVEEMHRMIAGLLESVWDLADTTGLRLVNHESMRHVWEVQQKHLDCLQDPPGVALYTKVGTLQKGGKDLDILRCARGSSSLESFHRHQCAFIPGWRCNAVHMQMYMLEGVSRWNMGRAKEAVDVEGSSNLRIFDVRLMSLLNSLSQRVLGYALVPEFTPPGKPTGERIAAEYLLAQTNRGDLLAPSQVSEVPLQVLDEEDEPDHTINIHDIICPSAEIGAGGDPGAVEGDAEAAGGDPGAVEGDAEAAGDIEHGPLATETSQCDSRGVVGWRAVDDLAAYLVGLNRKITALSAKEEAEILRKRHECLEDRGGHPGSRVALLLDNKRQRGLAHNPDHVFSHRLFMTHGQAAQDPEVHRVTECVCLRLAKEFDQARNRPKDTKGKTLPIPQSIVSVYSHIRQLLQDSRVVLAQTTLALVPVNNTTVSSWLLRRDKRTDRDMLLQGTVLPKQLYLAKEPLPSSNTLPAAPVRHAHEEMTFEEPKNREGEAFPRQRTLAANKPAVASPPSPPPQFPPQFGPSQPPPFQHAPPFPHALPFPYAPPFPYMPFIHAPPLQHAHQLQQPPPFPGPPPLQYAPPLQHAPPFPDAPKCLPSQPRQRTWRLNNAAKEDEELVSRGEPPRKRLSKETYHYTCKGCGKEKNKRTGHTQLKGHWFCPASGLTLDDWRKSMTKTGKPDSYWRDLCFKYANGQFHFSTGKRPGAKKWKKALERIDSCPLHTSHTKDLFGRSLQCSCGFHKISEVGGVETEAGRVPVSTEAKRGGMEAGGGQVYTEARRDSTDTERGGTEAGGGGRGGTEAGAGGIDTGRGGTEAGAGGTEAGAAASVAVTGQEVQCYKCNQLVEGEHFSEHLSDHHTDETCDTCGAMVEGTIGLLNHIQKVHYAALVVPSPKKPLRPQKSTTLLPLKTTPLRPACSSATPRHSVPHSATPHHSVPHTPHSTSQLQCYSATNWRNFLPDQFRRVIQEADQVWIAKCLYEPSGQLRQKLSACWFHPPLEPKPSPPEPGWYHRQRLFIWAPMRMWGISLKCPQCSSKMNSSGIYRKVREVIDVDSRYYLVGGDYPRCSRCSQPVCPWSQDILSQIDVSNRSMFPAVLTTQLALDRKCMTFLKPRTCGNSSSYVQSAIEEAHSEEWARQSIRYLADCVSPVSRLFRPWKSAVRLDSFHFMRRFNCGLTTEHHPLYGTFCAKLSSCVFEWDQEDVQHLKEAKRVEWKHSHSGRTPTEAQLLATISPGELKRHCRRRTRGVEEMHRMIAGLLESVWDLADTTGLRLVNHESMRHVWEVQQKHLDCLQDPPGVALYTKVGTLQKGGKDLDILRCARGSSSLESFHRHQCAFIPGWRCNAVHMQMYMLEGVSRWNMGRAKEAVDVEGSSNLRIFDVRLMSLLNSLSQRVLGYALVPEFTPPGKPTGERIAAEYLLAQTNRGDLLAPSQVSEVPLQVLDEEDEPDHTINIHDIICPSAEIGAGGDPGAVEGDAEAAGGDPGAVEGDAEAAGDIEHGPLATETSQCDSRGVVGWRAVDDLAAYLVGLNRKITALSAKEEAEILRKRHECLEDRGGHPGSRVALLLDNKRQRGLAHNPDHVFSHRLFMTHGQAAQDPEVHRVTECVCLRLAKEFDQARNRPKDTKGKTLPIPQSIVSVYSHIRQLLQDSRVVLAQTTLALVPVNNTTVSSWLLRRDKRTDRDMLLQGTVLPKQLYLAKEPLPSSNTLPAAPVRHAHEEMTFEEPKNREGEAFPRQRTLAANKPAVASPPSPPPQFPPQFGPSQPPPFQHAPPFPHALPFPYAPPFPYMPFIHAPPLQHAHQLQQPPPFPGPPPLQYAPPLQHAPPFPDAPKCLPSQPRQRTWRLNNAAKEDEELVSRGEPPRKRLSKETYHYTCKGCGKEKNKRTGHTQLKGHWFCPASGLTLDDWRKSMTKTGKPDSYWRDLCFKYANGQFHFSTGKRPGAKKWKKALERIDSCPLHTSHTKDLFGRSLQCSCGFHKISEVGGVETEAGRVPVSTEAKRGGMEAGGGQVYTEARRDSTDTERGGTEAGGGGRGGTEAGAGGIDTGRGGTEAGAGGTEAGAAASVAVTGQEVQCYKCNQLVEGEHFSEHLSDHHTDETCDTCGAMVEGTIGLLNHIQKVHYAALVVPSPKKPLRPQKSTTLLPLKTTPLRPACSSATPRHSVPHSATPHHSVPHTPHSTSQLQCYSATNWRNFLPDQFRRVIQEADQVWIAKCLYEPSGQLRQKLSACWFHPPLEPKPSPPEPGWYHRQRLFIWAPMRMWGISLKCPQCSSKMNSSGIYRKVREVIDVDSRYYLVGGDYPRCSRCSQPVCPWSQDILSQIDVSNRSMFPAVLTTQLALDRKCMTFLKPRTCGNSSSYVQSAIEEAHSEEWARQSIRYLADCVSPVSRLFRPWKSAVRLDSFHFMRRFNCGLTTEHHPLYGTFCAKLSSCVFEWDQEDVQHLKEAKRVEWKHSHSGRTPTEAQLLATISPGELKRHCRRRTRGVEEMHRMIAGLLESVWDLADTTGLRLVNHESMRHVWEVQQKHLDCLQDPPGVALYTKVGTLQKGGKDLDILRCARGSSSLESFHRHQCAFIPGWRCNAVHMQMYMLEGVSRWNMGRAKEAVDVEGSSNLRIFDVRLMSLLNSLSQRVLGYALVPEFTPPGKPTGERIAAEYLLAQTNRGDLLAPSQVSEVPLQVLDEEDEPDHTINIHDIICPSAEIGAGGDPGAVEGDAEAAGGDPGAVEGDAEAAGDIEHGPLATETSQCDSRGVVGWRAVDDLAAYLVGLNRKITALSAKEEAEILRKRHECLEDRGGHPGSRVALLLDNKRQRGLAHNPDHVFSHRLFMTHGQAAQDPEVHRVTECVCLRLAKEFDQARNRPKDTKGKTLPIPQSIVSVYSHIRQLLQDSRVVLAQTTLALVPVNNTTVSSWLLRRDKRTDRDMLLQGTVLPKQLYLAKEPLPSSNTLPAAPVRHAHEEMTFEEPKNREGEAFPRQRTLAANKPAVASPPSPPPQFPPQFGPSQPPPFQHAPPFPHALPFPYAPPFPYMPFIHAPPLQHAHQLQQPPPFPGPPPLQYAPPLQHAPPFPDAPKCLPSQPRQRTWRLNNAAKEDEELVSRGEPPRKRLSKETYHYTCKGCGKEKNKRTGHTQLKGHWFCPASGLTLDDWRKSVGL</sequence>
<dbReference type="Pfam" id="PF20499">
    <property type="entry name" value="DUF6729"/>
    <property type="match status" value="4"/>
</dbReference>
<feature type="region of interest" description="Disordered" evidence="1">
    <location>
        <begin position="2590"/>
        <end position="2648"/>
    </location>
</feature>
<feature type="compositionally biased region" description="Pro residues" evidence="1">
    <location>
        <begin position="3575"/>
        <end position="3602"/>
    </location>
</feature>
<feature type="region of interest" description="Disordered" evidence="1">
    <location>
        <begin position="3571"/>
        <end position="3602"/>
    </location>
</feature>
<feature type="region of interest" description="Disordered" evidence="1">
    <location>
        <begin position="1097"/>
        <end position="1128"/>
    </location>
</feature>
<feature type="compositionally biased region" description="Low complexity" evidence="1">
    <location>
        <begin position="1518"/>
        <end position="1533"/>
    </location>
</feature>
<dbReference type="PANTHER" id="PTHR24401:SF29">
    <property type="entry name" value="SI:CH211-243P7.3-RELATED"/>
    <property type="match status" value="1"/>
</dbReference>
<feature type="compositionally biased region" description="Basic and acidic residues" evidence="1">
    <location>
        <begin position="1368"/>
        <end position="1380"/>
    </location>
</feature>
<feature type="region of interest" description="Disordered" evidence="1">
    <location>
        <begin position="3977"/>
        <end position="4007"/>
    </location>
</feature>
<gene>
    <name evidence="3" type="ORF">ACEWY4_024238</name>
</gene>
<feature type="domain" description="C2H2-type" evidence="2">
    <location>
        <begin position="1454"/>
        <end position="1475"/>
    </location>
</feature>
<feature type="region of interest" description="Disordered" evidence="1">
    <location>
        <begin position="146"/>
        <end position="176"/>
    </location>
</feature>
<evidence type="ECO:0000313" key="3">
    <source>
        <dbReference type="EMBL" id="KAL2080445.1"/>
    </source>
</evidence>
<feature type="compositionally biased region" description="Pro residues" evidence="1">
    <location>
        <begin position="2338"/>
        <end position="2365"/>
    </location>
</feature>
<feature type="compositionally biased region" description="Gly residues" evidence="1">
    <location>
        <begin position="3855"/>
        <end position="3885"/>
    </location>
</feature>
<feature type="region of interest" description="Disordered" evidence="1">
    <location>
        <begin position="2740"/>
        <end position="2770"/>
    </location>
</feature>
<feature type="domain" description="C2H2-type" evidence="2">
    <location>
        <begin position="97"/>
        <end position="118"/>
    </location>
</feature>
<dbReference type="Proteomes" id="UP001591681">
    <property type="component" value="Unassembled WGS sequence"/>
</dbReference>
<feature type="region of interest" description="Disordered" evidence="1">
    <location>
        <begin position="1"/>
        <end position="54"/>
    </location>
</feature>
<feature type="compositionally biased region" description="Gly residues" evidence="1">
    <location>
        <begin position="2618"/>
        <end position="2648"/>
    </location>
</feature>
<dbReference type="SMART" id="SM00355">
    <property type="entry name" value="ZnF_C2H2"/>
    <property type="match status" value="8"/>
</dbReference>
<reference evidence="3 4" key="1">
    <citation type="submission" date="2024-09" db="EMBL/GenBank/DDBJ databases">
        <title>A chromosome-level genome assembly of Gray's grenadier anchovy, Coilia grayii.</title>
        <authorList>
            <person name="Fu Z."/>
        </authorList>
    </citation>
    <scope>NUCLEOTIDE SEQUENCE [LARGE SCALE GENOMIC DNA]</scope>
    <source>
        <strain evidence="3">G4</strain>
        <tissue evidence="3">Muscle</tissue>
    </source>
</reference>
<protein>
    <recommendedName>
        <fullName evidence="2">C2H2-type domain-containing protein</fullName>
    </recommendedName>
</protein>
<feature type="region of interest" description="Disordered" evidence="1">
    <location>
        <begin position="1503"/>
        <end position="1533"/>
    </location>
</feature>
<feature type="compositionally biased region" description="Low complexity" evidence="1">
    <location>
        <begin position="3992"/>
        <end position="4007"/>
    </location>
</feature>
<feature type="region of interest" description="Disordered" evidence="1">
    <location>
        <begin position="1353"/>
        <end position="1411"/>
    </location>
</feature>
<dbReference type="InterPro" id="IPR046616">
    <property type="entry name" value="DUF6729"/>
</dbReference>
<feature type="domain" description="C2H2-type" evidence="2">
    <location>
        <begin position="3928"/>
        <end position="3949"/>
    </location>
</feature>
<name>A0ABD1J2D8_9TELE</name>
<feature type="region of interest" description="Disordered" evidence="1">
    <location>
        <begin position="3827"/>
        <end position="3885"/>
    </location>
</feature>
<feature type="region of interest" description="Disordered" evidence="1">
    <location>
        <begin position="838"/>
        <end position="859"/>
    </location>
</feature>
<feature type="compositionally biased region" description="Pro residues" evidence="1">
    <location>
        <begin position="4812"/>
        <end position="4839"/>
    </location>
</feature>
<feature type="compositionally biased region" description="Basic and acidic residues" evidence="1">
    <location>
        <begin position="11"/>
        <end position="23"/>
    </location>
</feature>